<evidence type="ECO:0000256" key="4">
    <source>
        <dbReference type="SAM" id="MobiDB-lite"/>
    </source>
</evidence>
<dbReference type="PRINTS" id="PR00038">
    <property type="entry name" value="HTHLUXR"/>
</dbReference>
<name>A0A238L5E8_9RHOB</name>
<dbReference type="Proteomes" id="UP000207598">
    <property type="component" value="Unassembled WGS sequence"/>
</dbReference>
<dbReference type="GO" id="GO:0003677">
    <property type="term" value="F:DNA binding"/>
    <property type="evidence" value="ECO:0007669"/>
    <property type="project" value="UniProtKB-KW"/>
</dbReference>
<dbReference type="GO" id="GO:0006355">
    <property type="term" value="P:regulation of DNA-templated transcription"/>
    <property type="evidence" value="ECO:0007669"/>
    <property type="project" value="InterPro"/>
</dbReference>
<keyword evidence="3" id="KW-0804">Transcription</keyword>
<dbReference type="SMART" id="SM00421">
    <property type="entry name" value="HTH_LUXR"/>
    <property type="match status" value="1"/>
</dbReference>
<dbReference type="Pfam" id="PF00196">
    <property type="entry name" value="GerE"/>
    <property type="match status" value="1"/>
</dbReference>
<feature type="domain" description="HTH luxR-type" evidence="5">
    <location>
        <begin position="93"/>
        <end position="158"/>
    </location>
</feature>
<dbReference type="Gene3D" id="1.10.10.10">
    <property type="entry name" value="Winged helix-like DNA-binding domain superfamily/Winged helix DNA-binding domain"/>
    <property type="match status" value="1"/>
</dbReference>
<evidence type="ECO:0000256" key="3">
    <source>
        <dbReference type="ARBA" id="ARBA00023163"/>
    </source>
</evidence>
<dbReference type="SUPFAM" id="SSF46894">
    <property type="entry name" value="C-terminal effector domain of the bipartite response regulators"/>
    <property type="match status" value="1"/>
</dbReference>
<gene>
    <name evidence="6" type="primary">liaR</name>
    <name evidence="6" type="ORF">MAA8898_04709</name>
</gene>
<protein>
    <submittedName>
        <fullName evidence="6">Transcriptional regulatory protein LiaR</fullName>
    </submittedName>
</protein>
<reference evidence="6 7" key="1">
    <citation type="submission" date="2017-05" db="EMBL/GenBank/DDBJ databases">
        <authorList>
            <person name="Song R."/>
            <person name="Chenine A.L."/>
            <person name="Ruprecht R.M."/>
        </authorList>
    </citation>
    <scope>NUCLEOTIDE SEQUENCE [LARGE SCALE GENOMIC DNA]</scope>
    <source>
        <strain evidence="6 7">CECT 8898</strain>
    </source>
</reference>
<dbReference type="InterPro" id="IPR016032">
    <property type="entry name" value="Sig_transdc_resp-reg_C-effctor"/>
</dbReference>
<feature type="region of interest" description="Disordered" evidence="4">
    <location>
        <begin position="1"/>
        <end position="21"/>
    </location>
</feature>
<evidence type="ECO:0000256" key="2">
    <source>
        <dbReference type="ARBA" id="ARBA00023125"/>
    </source>
</evidence>
<keyword evidence="2" id="KW-0238">DNA-binding</keyword>
<feature type="compositionally biased region" description="Basic and acidic residues" evidence="4">
    <location>
        <begin position="1"/>
        <end position="10"/>
    </location>
</feature>
<evidence type="ECO:0000259" key="5">
    <source>
        <dbReference type="PROSITE" id="PS50043"/>
    </source>
</evidence>
<dbReference type="PANTHER" id="PTHR44688">
    <property type="entry name" value="DNA-BINDING TRANSCRIPTIONAL ACTIVATOR DEVR_DOSR"/>
    <property type="match status" value="1"/>
</dbReference>
<dbReference type="CDD" id="cd06170">
    <property type="entry name" value="LuxR_C_like"/>
    <property type="match status" value="1"/>
</dbReference>
<keyword evidence="1" id="KW-0805">Transcription regulation</keyword>
<keyword evidence="7" id="KW-1185">Reference proteome</keyword>
<evidence type="ECO:0000313" key="7">
    <source>
        <dbReference type="Proteomes" id="UP000207598"/>
    </source>
</evidence>
<proteinExistence type="predicted"/>
<dbReference type="AlphaFoldDB" id="A0A238L5E8"/>
<dbReference type="PROSITE" id="PS50043">
    <property type="entry name" value="HTH_LUXR_2"/>
    <property type="match status" value="1"/>
</dbReference>
<evidence type="ECO:0000313" key="6">
    <source>
        <dbReference type="EMBL" id="SMX50305.1"/>
    </source>
</evidence>
<evidence type="ECO:0000256" key="1">
    <source>
        <dbReference type="ARBA" id="ARBA00023015"/>
    </source>
</evidence>
<sequence>MTSPTADKRTTGVPLQAAGSGSMADRLSDLSEEILEFRMKGRRFAAIPQEDWVSAPDEAASGALRDQIAGRIVCDGDVFVVFGDARRQPNIDDRSFAHRLTHRELKVACLISEGLTDKEIARKLGISAHTVREHCRRACAKLNISRRSALVRYLFITRASGETPAAED</sequence>
<organism evidence="6 7">
    <name type="scientific">Maliponia aquimaris</name>
    <dbReference type="NCBI Taxonomy" id="1673631"/>
    <lineage>
        <taxon>Bacteria</taxon>
        <taxon>Pseudomonadati</taxon>
        <taxon>Pseudomonadota</taxon>
        <taxon>Alphaproteobacteria</taxon>
        <taxon>Rhodobacterales</taxon>
        <taxon>Paracoccaceae</taxon>
        <taxon>Maliponia</taxon>
    </lineage>
</organism>
<dbReference type="InterPro" id="IPR036388">
    <property type="entry name" value="WH-like_DNA-bd_sf"/>
</dbReference>
<dbReference type="InterPro" id="IPR000792">
    <property type="entry name" value="Tscrpt_reg_LuxR_C"/>
</dbReference>
<dbReference type="EMBL" id="FXYF01000021">
    <property type="protein sequence ID" value="SMX50305.1"/>
    <property type="molecule type" value="Genomic_DNA"/>
</dbReference>
<accession>A0A238L5E8</accession>
<dbReference type="PANTHER" id="PTHR44688:SF16">
    <property type="entry name" value="DNA-BINDING TRANSCRIPTIONAL ACTIVATOR DEVR_DOSR"/>
    <property type="match status" value="1"/>
</dbReference>